<accession>A0A347UDU2</accession>
<protein>
    <submittedName>
        <fullName evidence="9">Cytochrome C</fullName>
    </submittedName>
</protein>
<evidence type="ECO:0000256" key="7">
    <source>
        <dbReference type="SAM" id="SignalP"/>
    </source>
</evidence>
<evidence type="ECO:0000259" key="8">
    <source>
        <dbReference type="PROSITE" id="PS51007"/>
    </source>
</evidence>
<sequence length="251" mass="28093">MRLSLIFKHKAPKEKRTRILYALFVVTALAFVAPPAYANHPGDTERGEIIFKKCRSCHQVGDGAKNRVGPHLNGLFQRRAGSVEDFRYSKDMVRSGADGLFWDHDTLDIYLENPKSLISRTRMNFRGLKDAQDRADVMAYLRQYSDDPADIPEASPTAEGTDHEVDPEILALVGDPEYGEYLSSECVSCHQIDGDDTGIPSITNWPAEDFVIAMHAYKEKKRVHPVMQMMAGRLSNDEIAALAAYFGNLGE</sequence>
<dbReference type="KEGG" id="pamo:BAR1_03190"/>
<feature type="signal peptide" evidence="7">
    <location>
        <begin position="1"/>
        <end position="38"/>
    </location>
</feature>
<keyword evidence="7" id="KW-0732">Signal</keyword>
<dbReference type="Gene3D" id="1.10.760.10">
    <property type="entry name" value="Cytochrome c-like domain"/>
    <property type="match status" value="2"/>
</dbReference>
<dbReference type="Pfam" id="PF00034">
    <property type="entry name" value="Cytochrom_C"/>
    <property type="match status" value="2"/>
</dbReference>
<dbReference type="InterPro" id="IPR002327">
    <property type="entry name" value="Cyt_c_1A/1B"/>
</dbReference>
<keyword evidence="4" id="KW-0249">Electron transport</keyword>
<keyword evidence="10" id="KW-1185">Reference proteome</keyword>
<evidence type="ECO:0000256" key="5">
    <source>
        <dbReference type="ARBA" id="ARBA00023004"/>
    </source>
</evidence>
<reference evidence="9 10" key="1">
    <citation type="submission" date="2018-09" db="EMBL/GenBank/DDBJ databases">
        <title>Profundibacter amoris BAR1 gen. nov., sp. nov., a new member of the Roseobacter clade isolated at Lokis Castle Vent Field on the Arctic Mid-Oceanic Ridge.</title>
        <authorList>
            <person name="Le Moine Bauer S."/>
            <person name="Sjoeberg A.G."/>
            <person name="L'Haridon S."/>
            <person name="Stokke R."/>
            <person name="Roalkvam I."/>
            <person name="Steen I.H."/>
            <person name="Dahle H."/>
        </authorList>
    </citation>
    <scope>NUCLEOTIDE SEQUENCE [LARGE SCALE GENOMIC DNA]</scope>
    <source>
        <strain evidence="9 10">BAR1</strain>
    </source>
</reference>
<dbReference type="AlphaFoldDB" id="A0A347UDU2"/>
<dbReference type="OrthoDB" id="9805828at2"/>
<proteinExistence type="predicted"/>
<dbReference type="GO" id="GO:0009055">
    <property type="term" value="F:electron transfer activity"/>
    <property type="evidence" value="ECO:0007669"/>
    <property type="project" value="InterPro"/>
</dbReference>
<evidence type="ECO:0000256" key="3">
    <source>
        <dbReference type="ARBA" id="ARBA00022723"/>
    </source>
</evidence>
<dbReference type="SUPFAM" id="SSF46626">
    <property type="entry name" value="Cytochrome c"/>
    <property type="match status" value="2"/>
</dbReference>
<dbReference type="GO" id="GO:0046872">
    <property type="term" value="F:metal ion binding"/>
    <property type="evidence" value="ECO:0007669"/>
    <property type="project" value="UniProtKB-KW"/>
</dbReference>
<evidence type="ECO:0000256" key="2">
    <source>
        <dbReference type="ARBA" id="ARBA00022617"/>
    </source>
</evidence>
<gene>
    <name evidence="9" type="ORF">BAR1_03190</name>
</gene>
<dbReference type="PANTHER" id="PTHR11961">
    <property type="entry name" value="CYTOCHROME C"/>
    <property type="match status" value="1"/>
</dbReference>
<evidence type="ECO:0000256" key="1">
    <source>
        <dbReference type="ARBA" id="ARBA00022448"/>
    </source>
</evidence>
<organism evidence="9 10">
    <name type="scientific">Profundibacter amoris</name>
    <dbReference type="NCBI Taxonomy" id="2171755"/>
    <lineage>
        <taxon>Bacteria</taxon>
        <taxon>Pseudomonadati</taxon>
        <taxon>Pseudomonadota</taxon>
        <taxon>Alphaproteobacteria</taxon>
        <taxon>Rhodobacterales</taxon>
        <taxon>Paracoccaceae</taxon>
        <taxon>Profundibacter</taxon>
    </lineage>
</organism>
<dbReference type="InterPro" id="IPR009056">
    <property type="entry name" value="Cyt_c-like_dom"/>
</dbReference>
<keyword evidence="5 6" id="KW-0408">Iron</keyword>
<dbReference type="PROSITE" id="PS51007">
    <property type="entry name" value="CYTC"/>
    <property type="match status" value="2"/>
</dbReference>
<dbReference type="PRINTS" id="PR00604">
    <property type="entry name" value="CYTCHRMECIAB"/>
</dbReference>
<dbReference type="Proteomes" id="UP000261704">
    <property type="component" value="Chromosome"/>
</dbReference>
<name>A0A347UDU2_9RHOB</name>
<dbReference type="InterPro" id="IPR036909">
    <property type="entry name" value="Cyt_c-like_dom_sf"/>
</dbReference>
<keyword evidence="1" id="KW-0813">Transport</keyword>
<evidence type="ECO:0000313" key="10">
    <source>
        <dbReference type="Proteomes" id="UP000261704"/>
    </source>
</evidence>
<keyword evidence="2 6" id="KW-0349">Heme</keyword>
<evidence type="ECO:0000256" key="6">
    <source>
        <dbReference type="PROSITE-ProRule" id="PRU00433"/>
    </source>
</evidence>
<dbReference type="EMBL" id="CP032125">
    <property type="protein sequence ID" value="AXX97020.1"/>
    <property type="molecule type" value="Genomic_DNA"/>
</dbReference>
<dbReference type="RefSeq" id="WP_118941678.1">
    <property type="nucleotide sequence ID" value="NZ_CP032125.1"/>
</dbReference>
<feature type="domain" description="Cytochrome c" evidence="8">
    <location>
        <begin position="174"/>
        <end position="250"/>
    </location>
</feature>
<keyword evidence="3 6" id="KW-0479">Metal-binding</keyword>
<feature type="domain" description="Cytochrome c" evidence="8">
    <location>
        <begin position="42"/>
        <end position="145"/>
    </location>
</feature>
<dbReference type="GO" id="GO:0020037">
    <property type="term" value="F:heme binding"/>
    <property type="evidence" value="ECO:0007669"/>
    <property type="project" value="InterPro"/>
</dbReference>
<evidence type="ECO:0000256" key="4">
    <source>
        <dbReference type="ARBA" id="ARBA00022982"/>
    </source>
</evidence>
<feature type="chain" id="PRO_5017004971" evidence="7">
    <location>
        <begin position="39"/>
        <end position="251"/>
    </location>
</feature>
<evidence type="ECO:0000313" key="9">
    <source>
        <dbReference type="EMBL" id="AXX97020.1"/>
    </source>
</evidence>